<protein>
    <submittedName>
        <fullName evidence="1">Uncharacterized protein</fullName>
    </submittedName>
</protein>
<dbReference type="EMBL" id="CM055092">
    <property type="protein sequence ID" value="KAJ7570626.1"/>
    <property type="molecule type" value="Genomic_DNA"/>
</dbReference>
<organism evidence="1 2">
    <name type="scientific">Diphasiastrum complanatum</name>
    <name type="common">Issler's clubmoss</name>
    <name type="synonym">Lycopodium complanatum</name>
    <dbReference type="NCBI Taxonomy" id="34168"/>
    <lineage>
        <taxon>Eukaryota</taxon>
        <taxon>Viridiplantae</taxon>
        <taxon>Streptophyta</taxon>
        <taxon>Embryophyta</taxon>
        <taxon>Tracheophyta</taxon>
        <taxon>Lycopodiopsida</taxon>
        <taxon>Lycopodiales</taxon>
        <taxon>Lycopodiaceae</taxon>
        <taxon>Lycopodioideae</taxon>
        <taxon>Diphasiastrum</taxon>
    </lineage>
</organism>
<evidence type="ECO:0000313" key="1">
    <source>
        <dbReference type="EMBL" id="KAJ7570626.1"/>
    </source>
</evidence>
<accession>A0ACC2EVU4</accession>
<proteinExistence type="predicted"/>
<sequence length="780" mass="86482">MMARGLSFHLLPSNSSGDEDYTGISLREINAKVDKKVKSQRRRRRSKSRKSMSDVPYDDSVSSPSFKATTLGDTACSSHSVSVSNAFGEIGVFGFTHNENKVSMASSRMGLLQSAATHVPPSQVSHDEMPSYSSSIGNNSIFENGSKQELEVSSHPSVSKPCQSVESIMELKDFSPVAVSEAHDIDVGLVNGSVVPSHIESAGYHIGTLPESSGDGRKSGTVSNPWTEDRPYSIAVQSSYLDTVANSAIDLSPPIASTLEKNLALSSLSAFDGRSSPDSHAHQGTLSRSLELRQRYVTSADRESCNDSSLLPDGGAAETAPSTPKSEVKQDPVATKLGSRILLPSFPQRPSDASEALDWERLMSDNPAGVVPIELSPWRYMVNEFTAGSSLKNTSSAGNEMKRQYVYNTMFHVPWRCELLINIGFFVCLDSFLSLFTIMPARILMFLVKRIANWRQFRRPYADELSDFWCLLVMVLGVALLQQADISYIYHSIRFQSSIKLYVVYNVLEIFDKLCQSFGGDVLQVLFNSAVAVSTCSSEGLLLESLRFLLDQTIAILCFMLHCLIILSEAITVSAAINPANNALLMLLISNNFAEIKSNVFKRVAKDNLHTMAYHDVVERFHIMTCLCFVFAQHVMVAEGNWVKRFMFNATMVLACEVLVDVIKHSFLAKFNDIKPVAFSDFLQALCKQTLNLPSHEGQKRLTFVPIAPACVVVRVLIPLYAAYLPQSPYWWRSLSILTLVMATYALLCVWKVVVGIGLQMHAKWYLERCHQKERHLHAD</sequence>
<evidence type="ECO:0000313" key="2">
    <source>
        <dbReference type="Proteomes" id="UP001162992"/>
    </source>
</evidence>
<reference evidence="2" key="1">
    <citation type="journal article" date="2024" name="Proc. Natl. Acad. Sci. U.S.A.">
        <title>Extraordinary preservation of gene collinearity over three hundred million years revealed in homosporous lycophytes.</title>
        <authorList>
            <person name="Li C."/>
            <person name="Wickell D."/>
            <person name="Kuo L.Y."/>
            <person name="Chen X."/>
            <person name="Nie B."/>
            <person name="Liao X."/>
            <person name="Peng D."/>
            <person name="Ji J."/>
            <person name="Jenkins J."/>
            <person name="Williams M."/>
            <person name="Shu S."/>
            <person name="Plott C."/>
            <person name="Barry K."/>
            <person name="Rajasekar S."/>
            <person name="Grimwood J."/>
            <person name="Han X."/>
            <person name="Sun S."/>
            <person name="Hou Z."/>
            <person name="He W."/>
            <person name="Dai G."/>
            <person name="Sun C."/>
            <person name="Schmutz J."/>
            <person name="Leebens-Mack J.H."/>
            <person name="Li F.W."/>
            <person name="Wang L."/>
        </authorList>
    </citation>
    <scope>NUCLEOTIDE SEQUENCE [LARGE SCALE GENOMIC DNA]</scope>
    <source>
        <strain evidence="2">cv. PW_Plant_1</strain>
    </source>
</reference>
<gene>
    <name evidence="1" type="ORF">O6H91_01G129100</name>
</gene>
<name>A0ACC2EVU4_DIPCM</name>
<comment type="caution">
    <text evidence="1">The sequence shown here is derived from an EMBL/GenBank/DDBJ whole genome shotgun (WGS) entry which is preliminary data.</text>
</comment>
<keyword evidence="2" id="KW-1185">Reference proteome</keyword>
<dbReference type="Proteomes" id="UP001162992">
    <property type="component" value="Chromosome 1"/>
</dbReference>